<dbReference type="SUPFAM" id="SSF116734">
    <property type="entry name" value="DNA methylase specificity domain"/>
    <property type="match status" value="2"/>
</dbReference>
<keyword evidence="2" id="KW-0680">Restriction system</keyword>
<dbReference type="InterPro" id="IPR000055">
    <property type="entry name" value="Restrct_endonuc_typeI_TRD"/>
</dbReference>
<dbReference type="InterPro" id="IPR044946">
    <property type="entry name" value="Restrct_endonuc_typeI_TRD_sf"/>
</dbReference>
<dbReference type="Proteomes" id="UP000251937">
    <property type="component" value="Unassembled WGS sequence"/>
</dbReference>
<dbReference type="RefSeq" id="WP_079464183.1">
    <property type="nucleotide sequence ID" value="NZ_CP033934.1"/>
</dbReference>
<dbReference type="Gene3D" id="3.90.220.20">
    <property type="entry name" value="DNA methylase specificity domains"/>
    <property type="match status" value="2"/>
</dbReference>
<comment type="caution">
    <text evidence="6">The sequence shown here is derived from an EMBL/GenBank/DDBJ whole genome shotgun (WGS) entry which is preliminary data.</text>
</comment>
<dbReference type="InterPro" id="IPR052021">
    <property type="entry name" value="Type-I_RS_S_subunit"/>
</dbReference>
<evidence type="ECO:0000313" key="7">
    <source>
        <dbReference type="Proteomes" id="UP000190669"/>
    </source>
</evidence>
<protein>
    <submittedName>
        <fullName evidence="6">EcoKI restriction-modification system protein HsdS</fullName>
    </submittedName>
    <submittedName>
        <fullName evidence="5">Restriction endonuclease S subunit</fullName>
    </submittedName>
</protein>
<feature type="domain" description="Type I restriction modification DNA specificity" evidence="4">
    <location>
        <begin position="5"/>
        <end position="173"/>
    </location>
</feature>
<dbReference type="EMBL" id="FUZE01000002">
    <property type="protein sequence ID" value="SKB49920.1"/>
    <property type="molecule type" value="Genomic_DNA"/>
</dbReference>
<evidence type="ECO:0000256" key="1">
    <source>
        <dbReference type="ARBA" id="ARBA00010923"/>
    </source>
</evidence>
<keyword evidence="5" id="KW-0255">Endonuclease</keyword>
<dbReference type="GO" id="GO:0009307">
    <property type="term" value="P:DNA restriction-modification system"/>
    <property type="evidence" value="ECO:0007669"/>
    <property type="project" value="UniProtKB-KW"/>
</dbReference>
<evidence type="ECO:0000313" key="5">
    <source>
        <dbReference type="EMBL" id="SKB49920.1"/>
    </source>
</evidence>
<keyword evidence="7" id="KW-1185">Reference proteome</keyword>
<gene>
    <name evidence="6" type="ORF">NCTC11212_01570</name>
    <name evidence="5" type="ORF">SAMN05421800_102266</name>
</gene>
<evidence type="ECO:0000313" key="6">
    <source>
        <dbReference type="EMBL" id="SQA89009.1"/>
    </source>
</evidence>
<feature type="domain" description="Type I restriction modification DNA specificity" evidence="4">
    <location>
        <begin position="196"/>
        <end position="349"/>
    </location>
</feature>
<accession>A0AAX2IJN5</accession>
<keyword evidence="3" id="KW-0238">DNA-binding</keyword>
<dbReference type="KEGG" id="cbp:EB354_15640"/>
<evidence type="ECO:0000256" key="2">
    <source>
        <dbReference type="ARBA" id="ARBA00022747"/>
    </source>
</evidence>
<organism evidence="6 8">
    <name type="scientific">Chryseobacterium balustinum</name>
    <dbReference type="NCBI Taxonomy" id="246"/>
    <lineage>
        <taxon>Bacteria</taxon>
        <taxon>Pseudomonadati</taxon>
        <taxon>Bacteroidota</taxon>
        <taxon>Flavobacteriia</taxon>
        <taxon>Flavobacteriales</taxon>
        <taxon>Weeksellaceae</taxon>
        <taxon>Chryseobacterium group</taxon>
        <taxon>Chryseobacterium</taxon>
    </lineage>
</organism>
<evidence type="ECO:0000313" key="8">
    <source>
        <dbReference type="Proteomes" id="UP000251937"/>
    </source>
</evidence>
<evidence type="ECO:0000259" key="4">
    <source>
        <dbReference type="Pfam" id="PF01420"/>
    </source>
</evidence>
<dbReference type="GO" id="GO:0004519">
    <property type="term" value="F:endonuclease activity"/>
    <property type="evidence" value="ECO:0007669"/>
    <property type="project" value="UniProtKB-KW"/>
</dbReference>
<dbReference type="GO" id="GO:0003677">
    <property type="term" value="F:DNA binding"/>
    <property type="evidence" value="ECO:0007669"/>
    <property type="project" value="UniProtKB-KW"/>
</dbReference>
<reference evidence="5 7" key="1">
    <citation type="submission" date="2017-02" db="EMBL/GenBank/DDBJ databases">
        <authorList>
            <person name="Varghese N."/>
            <person name="Submissions S."/>
        </authorList>
    </citation>
    <scope>NUCLEOTIDE SEQUENCE [LARGE SCALE GENOMIC DNA]</scope>
    <source>
        <strain evidence="5 7">DSM 16775</strain>
    </source>
</reference>
<dbReference type="CDD" id="cd17282">
    <property type="entry name" value="RMtype1_S_Eco16444ORF1681_TRD1-CR1_like"/>
    <property type="match status" value="1"/>
</dbReference>
<dbReference type="EMBL" id="UAVR01000008">
    <property type="protein sequence ID" value="SQA89009.1"/>
    <property type="molecule type" value="Genomic_DNA"/>
</dbReference>
<dbReference type="PANTHER" id="PTHR30408:SF12">
    <property type="entry name" value="TYPE I RESTRICTION ENZYME MJAVIII SPECIFICITY SUBUNIT"/>
    <property type="match status" value="1"/>
</dbReference>
<dbReference type="PANTHER" id="PTHR30408">
    <property type="entry name" value="TYPE-1 RESTRICTION ENZYME ECOKI SPECIFICITY PROTEIN"/>
    <property type="match status" value="1"/>
</dbReference>
<dbReference type="Proteomes" id="UP000190669">
    <property type="component" value="Unassembled WGS sequence"/>
</dbReference>
<reference evidence="6 8" key="2">
    <citation type="submission" date="2018-06" db="EMBL/GenBank/DDBJ databases">
        <authorList>
            <consortium name="Pathogen Informatics"/>
            <person name="Doyle S."/>
        </authorList>
    </citation>
    <scope>NUCLEOTIDE SEQUENCE [LARGE SCALE GENOMIC DNA]</scope>
    <source>
        <strain evidence="6 8">NCTC11212</strain>
    </source>
</reference>
<dbReference type="CDD" id="cd17290">
    <property type="entry name" value="RMtype1_S_AleSS8ORF2795P_TRD1-CR1_like"/>
    <property type="match status" value="1"/>
</dbReference>
<proteinExistence type="inferred from homology"/>
<dbReference type="AlphaFoldDB" id="A0AAX2IJN5"/>
<keyword evidence="5" id="KW-0540">Nuclease</keyword>
<comment type="similarity">
    <text evidence="1">Belongs to the type-I restriction system S methylase family.</text>
</comment>
<sequence>MEIVKKTIGEIESLIKTGKTPPSKEEQYYNGNINWYTPGDLDKEKFLGKSNRTITEKAVAENKATILPKHTVVIGAIGDIGKLGITSIESCTNQQITGIRTNEEVYFEYFYYWLKANKQLLRGNAKNAILPILNNKSLRAIKIQFPKNIDDQKRIAKVLSQCEGLIQKRKASIDLLDELLRSTFLEMFGDPVRNEKGWNIVPLSKFGTIDRGVSKHRPRNAPELLNGVHPLIQTGDVANAGTYILDYKQTYSDIGLKQSKKWPAGTLCITIAANIAKTGILTFDACFPDSIVGFVVDSKEATNLYVHHLFSFFQRILEKNAPSAAQKNINLEILRTFKVPQPLIEVQQEFDIIAMKAEALKRQFKQSLQELENLYGSISQRAFNGELDLSKVDISDMKVSKQKDSEEVKEDTIEENFESLKKKTELLEVIEERKIDDSYLSENCKLYINKSKDLRTKIYLLSKTSKINIVDFRNDLIELNKIGEELESEVNEFTAWQIDQHKSVERYISLLPENILDEYQNINLFSKYQFDYISLSLDDYYGIPDDIVNKYGSIENHIMDLKFFFKKYFSKKPFSIDDLEILYNRLVYERGDWFKYEEMKSFIFKELEGDDALLTQTFEEIRYKDEESGNLKTDKKIMLKVIS</sequence>
<evidence type="ECO:0000256" key="3">
    <source>
        <dbReference type="ARBA" id="ARBA00023125"/>
    </source>
</evidence>
<keyword evidence="5" id="KW-0378">Hydrolase</keyword>
<name>A0AAX2IJN5_9FLAO</name>
<dbReference type="Pfam" id="PF01420">
    <property type="entry name" value="Methylase_S"/>
    <property type="match status" value="2"/>
</dbReference>
<dbReference type="REBASE" id="422408">
    <property type="entry name" value="S.Cba11212ORF1569P"/>
</dbReference>